<dbReference type="EC" id="1.2.1.70" evidence="2"/>
<evidence type="ECO:0000313" key="2">
    <source>
        <dbReference type="EMBL" id="EUA69046.1"/>
    </source>
</evidence>
<feature type="region of interest" description="Disordered" evidence="1">
    <location>
        <begin position="1"/>
        <end position="21"/>
    </location>
</feature>
<reference evidence="2" key="1">
    <citation type="submission" date="2014-01" db="EMBL/GenBank/DDBJ databases">
        <authorList>
            <person name="Brown-Elliot B."/>
            <person name="Wallace R."/>
            <person name="Lenaerts A."/>
            <person name="Ordway D."/>
            <person name="DeGroote M.A."/>
            <person name="Parker T."/>
            <person name="Sizemore C."/>
            <person name="Tallon L.J."/>
            <person name="Sadzewicz L.K."/>
            <person name="Sengamalay N."/>
            <person name="Fraser C.M."/>
            <person name="Hine E."/>
            <person name="Shefchek K.A."/>
            <person name="Das S.P."/>
            <person name="Tettelin H."/>
        </authorList>
    </citation>
    <scope>NUCLEOTIDE SEQUENCE [LARGE SCALE GENOMIC DNA]</scope>
    <source>
        <strain evidence="2">4042</strain>
    </source>
</reference>
<name>X8DLW5_MYCXE</name>
<keyword evidence="2" id="KW-0560">Oxidoreductase</keyword>
<dbReference type="GO" id="GO:0008883">
    <property type="term" value="F:glutamyl-tRNA reductase activity"/>
    <property type="evidence" value="ECO:0007669"/>
    <property type="project" value="UniProtKB-EC"/>
</dbReference>
<gene>
    <name evidence="2" type="ORF">I553_2234</name>
</gene>
<comment type="caution">
    <text evidence="2">The sequence shown here is derived from an EMBL/GenBank/DDBJ whole genome shotgun (WGS) entry which is preliminary data.</text>
</comment>
<accession>X8DLW5</accession>
<evidence type="ECO:0000256" key="1">
    <source>
        <dbReference type="SAM" id="MobiDB-lite"/>
    </source>
</evidence>
<organism evidence="2">
    <name type="scientific">Mycobacterium xenopi 4042</name>
    <dbReference type="NCBI Taxonomy" id="1299334"/>
    <lineage>
        <taxon>Bacteria</taxon>
        <taxon>Bacillati</taxon>
        <taxon>Actinomycetota</taxon>
        <taxon>Actinomycetes</taxon>
        <taxon>Mycobacteriales</taxon>
        <taxon>Mycobacteriaceae</taxon>
        <taxon>Mycobacterium</taxon>
    </lineage>
</organism>
<sequence length="75" mass="8423">MKGVDHRIDLDPVTGGQHHRLGHQRRLQHLVDDLDLVGLVGRQLFQNGNRRTAVRNPKSRTLTAASPGLLPCFHQ</sequence>
<proteinExistence type="predicted"/>
<dbReference type="EMBL" id="JAOB01000013">
    <property type="protein sequence ID" value="EUA69046.1"/>
    <property type="molecule type" value="Genomic_DNA"/>
</dbReference>
<feature type="compositionally biased region" description="Basic and acidic residues" evidence="1">
    <location>
        <begin position="1"/>
        <end position="10"/>
    </location>
</feature>
<protein>
    <submittedName>
        <fullName evidence="2">Glutamyl-tRNA reductase domain protein</fullName>
        <ecNumber evidence="2">1.2.1.70</ecNumber>
    </submittedName>
</protein>
<dbReference type="AlphaFoldDB" id="X8DLW5"/>